<evidence type="ECO:0000313" key="1">
    <source>
        <dbReference type="EMBL" id="MDP4301359.1"/>
    </source>
</evidence>
<gene>
    <name evidence="1" type="ORF">Q8X39_11985</name>
</gene>
<evidence type="ECO:0000313" key="2">
    <source>
        <dbReference type="Proteomes" id="UP001235760"/>
    </source>
</evidence>
<dbReference type="Proteomes" id="UP001235760">
    <property type="component" value="Unassembled WGS sequence"/>
</dbReference>
<organism evidence="1 2">
    <name type="scientific">Leptothrix discophora</name>
    <dbReference type="NCBI Taxonomy" id="89"/>
    <lineage>
        <taxon>Bacteria</taxon>
        <taxon>Pseudomonadati</taxon>
        <taxon>Pseudomonadota</taxon>
        <taxon>Betaproteobacteria</taxon>
        <taxon>Burkholderiales</taxon>
        <taxon>Sphaerotilaceae</taxon>
        <taxon>Leptothrix</taxon>
    </lineage>
</organism>
<protein>
    <submittedName>
        <fullName evidence="1">Uncharacterized protein</fullName>
    </submittedName>
</protein>
<keyword evidence="2" id="KW-1185">Reference proteome</keyword>
<name>A0ABT9G4F3_LEPDI</name>
<dbReference type="RefSeq" id="WP_305749899.1">
    <property type="nucleotide sequence ID" value="NZ_JAUZEE010000005.1"/>
</dbReference>
<comment type="caution">
    <text evidence="1">The sequence shown here is derived from an EMBL/GenBank/DDBJ whole genome shotgun (WGS) entry which is preliminary data.</text>
</comment>
<accession>A0ABT9G4F3</accession>
<reference evidence="1 2" key="1">
    <citation type="submission" date="2023-08" db="EMBL/GenBank/DDBJ databases">
        <authorList>
            <person name="Roldan D.M."/>
            <person name="Menes R.J."/>
        </authorList>
    </citation>
    <scope>NUCLEOTIDE SEQUENCE [LARGE SCALE GENOMIC DNA]</scope>
    <source>
        <strain evidence="1 2">CCM 2812</strain>
    </source>
</reference>
<sequence length="253" mass="29346">MTEEWVSLWHQCLAMNMDYTGYCDARTAGDASKCSEYESRFDKIKEIYEDFGELAFWDESGMESAYWREWFEPRRHLFLSAPRVVADLTTYVATPGHLLIEVPLQADAGTISSAVVGLIRQQFSTDSVQVSAITKYRLRQVNGKVAHGMQQVRQACRSVVRSYRYNFETWEEWRHVDAVAAFVRNEIDNMGWSLDPKARDELNRTGYLDPQRLESFKTMLNRCRRDFRAFAANTIRGSFPDARPFDSAVQDIF</sequence>
<dbReference type="EMBL" id="JAUZEE010000005">
    <property type="protein sequence ID" value="MDP4301359.1"/>
    <property type="molecule type" value="Genomic_DNA"/>
</dbReference>
<proteinExistence type="predicted"/>